<dbReference type="Proteomes" id="UP000199657">
    <property type="component" value="Unassembled WGS sequence"/>
</dbReference>
<sequence>MKRYIIVADAARARVLVRDGLDPVREVDELLHPEGRMHPGELEDRGKGETHESSNTTVRASDKRTSVSEKYEASFAHTLADYMKGLRTQGDAEAFILAATPSLLGHLRSSIDDATGKLVEQTVDKDYTRDSAEDIGRKLAV</sequence>
<feature type="compositionally biased region" description="Basic and acidic residues" evidence="1">
    <location>
        <begin position="28"/>
        <end position="52"/>
    </location>
</feature>
<reference evidence="2 3" key="1">
    <citation type="submission" date="2016-10" db="EMBL/GenBank/DDBJ databases">
        <authorList>
            <person name="de Groot N.N."/>
        </authorList>
    </citation>
    <scope>NUCLEOTIDE SEQUENCE [LARGE SCALE GENOMIC DNA]</scope>
    <source>
        <strain evidence="2 3">CGMCC 1.6291</strain>
    </source>
</reference>
<dbReference type="RefSeq" id="WP_171909761.1">
    <property type="nucleotide sequence ID" value="NZ_FOEG01000001.1"/>
</dbReference>
<organism evidence="2 3">
    <name type="scientific">Aquisalimonas asiatica</name>
    <dbReference type="NCBI Taxonomy" id="406100"/>
    <lineage>
        <taxon>Bacteria</taxon>
        <taxon>Pseudomonadati</taxon>
        <taxon>Pseudomonadota</taxon>
        <taxon>Gammaproteobacteria</taxon>
        <taxon>Chromatiales</taxon>
        <taxon>Ectothiorhodospiraceae</taxon>
        <taxon>Aquisalimonas</taxon>
    </lineage>
</organism>
<evidence type="ECO:0000256" key="1">
    <source>
        <dbReference type="SAM" id="MobiDB-lite"/>
    </source>
</evidence>
<dbReference type="STRING" id="406100.SAMN04488052_101307"/>
<dbReference type="EMBL" id="FOEG01000001">
    <property type="protein sequence ID" value="SEO48342.1"/>
    <property type="molecule type" value="Genomic_DNA"/>
</dbReference>
<dbReference type="InterPro" id="IPR019291">
    <property type="entry name" value="Host_attachment_protein"/>
</dbReference>
<dbReference type="Pfam" id="PF10116">
    <property type="entry name" value="Host_attach"/>
    <property type="match status" value="1"/>
</dbReference>
<accession>A0A1H8Q270</accession>
<gene>
    <name evidence="2" type="ORF">SAMN04488052_101307</name>
</gene>
<protein>
    <submittedName>
        <fullName evidence="2">Protein required for attachment to host cells</fullName>
    </submittedName>
</protein>
<keyword evidence="3" id="KW-1185">Reference proteome</keyword>
<dbReference type="AlphaFoldDB" id="A0A1H8Q270"/>
<evidence type="ECO:0000313" key="2">
    <source>
        <dbReference type="EMBL" id="SEO48342.1"/>
    </source>
</evidence>
<proteinExistence type="predicted"/>
<feature type="region of interest" description="Disordered" evidence="1">
    <location>
        <begin position="28"/>
        <end position="67"/>
    </location>
</feature>
<name>A0A1H8Q270_9GAMM</name>
<evidence type="ECO:0000313" key="3">
    <source>
        <dbReference type="Proteomes" id="UP000199657"/>
    </source>
</evidence>